<dbReference type="AlphaFoldDB" id="A0A1D8ASU0"/>
<sequence length="242" mass="25143">MASIADTYYATATALLARAREQNAPRLKQLGAILGASVAGGGVIHTFGSGHSEVIGREIIGRAGGLVCVSGLFDPTGGFIENMVGYGTKLAERYDRQYGLLAGETIIVISNSGKNSSPIEVALYAKQKGMTVIGLTSVAMSSTAATVHPGGKKLHEVCDHVLDNLGLPGDAIAPVTDGVMAGPTSTLIGATLLNLLMLETIDWLKAGGHALPILRSQNMPDAIAYNRTLGAKYKGRLSRQLA</sequence>
<dbReference type="KEGG" id="obg:Verru16b_01021"/>
<dbReference type="PANTHER" id="PTHR30390:SF7">
    <property type="entry name" value="PHOSPHOHEPTOSE ISOMERASE"/>
    <property type="match status" value="1"/>
</dbReference>
<dbReference type="SUPFAM" id="SSF53697">
    <property type="entry name" value="SIS domain"/>
    <property type="match status" value="1"/>
</dbReference>
<dbReference type="InterPro" id="IPR050099">
    <property type="entry name" value="SIS_GmhA/DiaA_subfam"/>
</dbReference>
<dbReference type="Proteomes" id="UP000095228">
    <property type="component" value="Chromosome"/>
</dbReference>
<dbReference type="GO" id="GO:0097367">
    <property type="term" value="F:carbohydrate derivative binding"/>
    <property type="evidence" value="ECO:0007669"/>
    <property type="project" value="InterPro"/>
</dbReference>
<evidence type="ECO:0000313" key="2">
    <source>
        <dbReference type="EMBL" id="AOS43961.1"/>
    </source>
</evidence>
<feature type="domain" description="SIS" evidence="1">
    <location>
        <begin position="34"/>
        <end position="206"/>
    </location>
</feature>
<dbReference type="PANTHER" id="PTHR30390">
    <property type="entry name" value="SEDOHEPTULOSE 7-PHOSPHATE ISOMERASE / DNAA INITIATOR-ASSOCIATING FACTOR FOR REPLICATION INITIATION"/>
    <property type="match status" value="1"/>
</dbReference>
<evidence type="ECO:0000259" key="1">
    <source>
        <dbReference type="PROSITE" id="PS51464"/>
    </source>
</evidence>
<dbReference type="PROSITE" id="PS51464">
    <property type="entry name" value="SIS"/>
    <property type="match status" value="1"/>
</dbReference>
<protein>
    <recommendedName>
        <fullName evidence="1">SIS domain-containing protein</fullName>
    </recommendedName>
</protein>
<proteinExistence type="predicted"/>
<dbReference type="STRING" id="1838286.Verru16b_01021"/>
<dbReference type="NCBIfam" id="NF002805">
    <property type="entry name" value="PRK02947.1"/>
    <property type="match status" value="1"/>
</dbReference>
<dbReference type="InterPro" id="IPR001347">
    <property type="entry name" value="SIS_dom"/>
</dbReference>
<dbReference type="Pfam" id="PF13580">
    <property type="entry name" value="SIS_2"/>
    <property type="match status" value="1"/>
</dbReference>
<keyword evidence="3" id="KW-1185">Reference proteome</keyword>
<reference evidence="2 3" key="1">
    <citation type="submission" date="2016-06" db="EMBL/GenBank/DDBJ databases">
        <title>Three novel species with peptidoglycan cell walls form the new genus Lacunisphaera gen. nov. in the family Opitutaceae of the verrucomicrobial subdivision 4.</title>
        <authorList>
            <person name="Rast P."/>
            <person name="Gloeckner I."/>
            <person name="Jogler M."/>
            <person name="Boedeker C."/>
            <person name="Jeske O."/>
            <person name="Wiegand S."/>
            <person name="Reinhardt R."/>
            <person name="Schumann P."/>
            <person name="Rohde M."/>
            <person name="Spring S."/>
            <person name="Gloeckner F.O."/>
            <person name="Jogler C."/>
        </authorList>
    </citation>
    <scope>NUCLEOTIDE SEQUENCE [LARGE SCALE GENOMIC DNA]</scope>
    <source>
        <strain evidence="2 3">IG16b</strain>
    </source>
</reference>
<organism evidence="2 3">
    <name type="scientific">Lacunisphaera limnophila</name>
    <dbReference type="NCBI Taxonomy" id="1838286"/>
    <lineage>
        <taxon>Bacteria</taxon>
        <taxon>Pseudomonadati</taxon>
        <taxon>Verrucomicrobiota</taxon>
        <taxon>Opitutia</taxon>
        <taxon>Opitutales</taxon>
        <taxon>Opitutaceae</taxon>
        <taxon>Lacunisphaera</taxon>
    </lineage>
</organism>
<evidence type="ECO:0000313" key="3">
    <source>
        <dbReference type="Proteomes" id="UP000095228"/>
    </source>
</evidence>
<dbReference type="Gene3D" id="3.40.50.10490">
    <property type="entry name" value="Glucose-6-phosphate isomerase like protein, domain 1"/>
    <property type="match status" value="1"/>
</dbReference>
<dbReference type="OrthoDB" id="9805185at2"/>
<dbReference type="InterPro" id="IPR046348">
    <property type="entry name" value="SIS_dom_sf"/>
</dbReference>
<dbReference type="GO" id="GO:1901135">
    <property type="term" value="P:carbohydrate derivative metabolic process"/>
    <property type="evidence" value="ECO:0007669"/>
    <property type="project" value="InterPro"/>
</dbReference>
<name>A0A1D8ASU0_9BACT</name>
<dbReference type="EMBL" id="CP016094">
    <property type="protein sequence ID" value="AOS43961.1"/>
    <property type="molecule type" value="Genomic_DNA"/>
</dbReference>
<dbReference type="RefSeq" id="WP_069961266.1">
    <property type="nucleotide sequence ID" value="NZ_CP016094.1"/>
</dbReference>
<accession>A0A1D8ASU0</accession>
<gene>
    <name evidence="2" type="ORF">Verru16b_01021</name>
</gene>